<protein>
    <recommendedName>
        <fullName evidence="14">P-loop containing nucleoside triphosphate hydrolase protein</fullName>
    </recommendedName>
</protein>
<dbReference type="SUPFAM" id="SSF52540">
    <property type="entry name" value="P-loop containing nucleoside triphosphate hydrolases"/>
    <property type="match status" value="2"/>
</dbReference>
<feature type="transmembrane region" description="Helical" evidence="9">
    <location>
        <begin position="717"/>
        <end position="740"/>
    </location>
</feature>
<keyword evidence="4" id="KW-0547">Nucleotide-binding</keyword>
<organism evidence="12 13">
    <name type="scientific">Marasmius crinis-equi</name>
    <dbReference type="NCBI Taxonomy" id="585013"/>
    <lineage>
        <taxon>Eukaryota</taxon>
        <taxon>Fungi</taxon>
        <taxon>Dikarya</taxon>
        <taxon>Basidiomycota</taxon>
        <taxon>Agaricomycotina</taxon>
        <taxon>Agaricomycetes</taxon>
        <taxon>Agaricomycetidae</taxon>
        <taxon>Agaricales</taxon>
        <taxon>Marasmiineae</taxon>
        <taxon>Marasmiaceae</taxon>
        <taxon>Marasmius</taxon>
    </lineage>
</organism>
<dbReference type="CDD" id="cd03250">
    <property type="entry name" value="ABCC_MRP_domain1"/>
    <property type="match status" value="1"/>
</dbReference>
<dbReference type="InterPro" id="IPR017871">
    <property type="entry name" value="ABC_transporter-like_CS"/>
</dbReference>
<dbReference type="PANTHER" id="PTHR24223">
    <property type="entry name" value="ATP-BINDING CASSETTE SUB-FAMILY C"/>
    <property type="match status" value="1"/>
</dbReference>
<dbReference type="Gene3D" id="3.40.50.300">
    <property type="entry name" value="P-loop containing nucleotide triphosphate hydrolases"/>
    <property type="match status" value="2"/>
</dbReference>
<feature type="transmembrane region" description="Helical" evidence="9">
    <location>
        <begin position="241"/>
        <end position="262"/>
    </location>
</feature>
<evidence type="ECO:0000259" key="11">
    <source>
        <dbReference type="PROSITE" id="PS50929"/>
    </source>
</evidence>
<proteinExistence type="predicted"/>
<evidence type="ECO:0000256" key="5">
    <source>
        <dbReference type="ARBA" id="ARBA00022840"/>
    </source>
</evidence>
<evidence type="ECO:0000256" key="6">
    <source>
        <dbReference type="ARBA" id="ARBA00022989"/>
    </source>
</evidence>
<dbReference type="PROSITE" id="PS50929">
    <property type="entry name" value="ABC_TM1F"/>
    <property type="match status" value="2"/>
</dbReference>
<dbReference type="EMBL" id="JBAHYK010000147">
    <property type="protein sequence ID" value="KAL0577586.1"/>
    <property type="molecule type" value="Genomic_DNA"/>
</dbReference>
<dbReference type="PROSITE" id="PS50893">
    <property type="entry name" value="ABC_TRANSPORTER_2"/>
    <property type="match status" value="1"/>
</dbReference>
<keyword evidence="2" id="KW-0813">Transport</keyword>
<dbReference type="InterPro" id="IPR050173">
    <property type="entry name" value="ABC_transporter_C-like"/>
</dbReference>
<keyword evidence="5" id="KW-0067">ATP-binding</keyword>
<feature type="region of interest" description="Disordered" evidence="8">
    <location>
        <begin position="177"/>
        <end position="205"/>
    </location>
</feature>
<feature type="transmembrane region" description="Helical" evidence="9">
    <location>
        <begin position="972"/>
        <end position="993"/>
    </location>
</feature>
<evidence type="ECO:0000256" key="7">
    <source>
        <dbReference type="ARBA" id="ARBA00023136"/>
    </source>
</evidence>
<reference evidence="12 13" key="1">
    <citation type="submission" date="2024-02" db="EMBL/GenBank/DDBJ databases">
        <title>A draft genome for the cacao thread blight pathogen Marasmius crinis-equi.</title>
        <authorList>
            <person name="Cohen S.P."/>
            <person name="Baruah I.K."/>
            <person name="Amoako-Attah I."/>
            <person name="Bukari Y."/>
            <person name="Meinhardt L.W."/>
            <person name="Bailey B.A."/>
        </authorList>
    </citation>
    <scope>NUCLEOTIDE SEQUENCE [LARGE SCALE GENOMIC DNA]</scope>
    <source>
        <strain evidence="12 13">GH-76</strain>
    </source>
</reference>
<dbReference type="SMART" id="SM00382">
    <property type="entry name" value="AAA"/>
    <property type="match status" value="2"/>
</dbReference>
<dbReference type="CDD" id="cd18596">
    <property type="entry name" value="ABC_6TM_VMR1_D1_like"/>
    <property type="match status" value="1"/>
</dbReference>
<comment type="caution">
    <text evidence="12">The sequence shown here is derived from an EMBL/GenBank/DDBJ whole genome shotgun (WGS) entry which is preliminary data.</text>
</comment>
<feature type="transmembrane region" description="Helical" evidence="9">
    <location>
        <begin position="945"/>
        <end position="966"/>
    </location>
</feature>
<dbReference type="SUPFAM" id="SSF90123">
    <property type="entry name" value="ABC transporter transmembrane region"/>
    <property type="match status" value="2"/>
</dbReference>
<dbReference type="PANTHER" id="PTHR24223:SF356">
    <property type="entry name" value="ATP-BINDING CASSETTE TRANSPORTER ABC4"/>
    <property type="match status" value="1"/>
</dbReference>
<dbReference type="Pfam" id="PF00005">
    <property type="entry name" value="ABC_tran"/>
    <property type="match status" value="2"/>
</dbReference>
<evidence type="ECO:0000313" key="13">
    <source>
        <dbReference type="Proteomes" id="UP001465976"/>
    </source>
</evidence>
<dbReference type="Gene3D" id="1.20.1560.10">
    <property type="entry name" value="ABC transporter type 1, transmembrane domain"/>
    <property type="match status" value="2"/>
</dbReference>
<feature type="transmembrane region" description="Helical" evidence="9">
    <location>
        <begin position="14"/>
        <end position="31"/>
    </location>
</feature>
<feature type="transmembrane region" description="Helical" evidence="9">
    <location>
        <begin position="847"/>
        <end position="875"/>
    </location>
</feature>
<dbReference type="CDD" id="cd18604">
    <property type="entry name" value="ABC_6TM_VMR1_D2_like"/>
    <property type="match status" value="1"/>
</dbReference>
<name>A0ABR3FQ65_9AGAR</name>
<keyword evidence="7 9" id="KW-0472">Membrane</keyword>
<feature type="domain" description="ABC transmembrane type-1" evidence="11">
    <location>
        <begin position="95"/>
        <end position="356"/>
    </location>
</feature>
<keyword evidence="13" id="KW-1185">Reference proteome</keyword>
<evidence type="ECO:0000256" key="4">
    <source>
        <dbReference type="ARBA" id="ARBA00022741"/>
    </source>
</evidence>
<evidence type="ECO:0008006" key="14">
    <source>
        <dbReference type="Google" id="ProtNLM"/>
    </source>
</evidence>
<dbReference type="InterPro" id="IPR036640">
    <property type="entry name" value="ABC1_TM_sf"/>
</dbReference>
<evidence type="ECO:0000256" key="1">
    <source>
        <dbReference type="ARBA" id="ARBA00004370"/>
    </source>
</evidence>
<evidence type="ECO:0000313" key="12">
    <source>
        <dbReference type="EMBL" id="KAL0577586.1"/>
    </source>
</evidence>
<evidence type="ECO:0000256" key="3">
    <source>
        <dbReference type="ARBA" id="ARBA00022692"/>
    </source>
</evidence>
<evidence type="ECO:0000259" key="10">
    <source>
        <dbReference type="PROSITE" id="PS50893"/>
    </source>
</evidence>
<gene>
    <name evidence="12" type="ORF">V5O48_004384</name>
</gene>
<feature type="transmembrane region" description="Helical" evidence="9">
    <location>
        <begin position="760"/>
        <end position="788"/>
    </location>
</feature>
<comment type="subcellular location">
    <subcellularLocation>
        <location evidence="1">Membrane</location>
    </subcellularLocation>
</comment>
<feature type="non-terminal residue" evidence="12">
    <location>
        <position position="1201"/>
    </location>
</feature>
<keyword evidence="3 9" id="KW-0812">Transmembrane</keyword>
<sequence length="1201" mass="132874">MCLLIRSPEQITCLFSLIVYAFLDPIVILAYRVPHVPWESLPPLSDYDFARYLKGFVQHLDVFSGAPERHIAIGLLRLFRFDFLMMSLFLILRPFLTLLSPLALRQLLRYLEPGGAETATFRPWVWVFALFASPVLGGLAIQRYSFLSCRILVRTQALITQLILEHSLRIRVKAEVPESPASSRAPSPPPSTGNGGGTNTQPEPPVAKYTEATTAQSANLVGKINNLITTDLENVVDSRDVFFLLVYVPLQVGLGIAFLYYLLGWSALVGFATMVLLGPLPGVVTQMIQKVQAERMKRTDARVQVITEVVNVVRMIKLFGWEHKMASRIADRRAEELAWIKKRKYLDLLNDTIISITVLEMIRMQLVIGFEVISLTISGKVSLDRVSDFLKNTELLDIFNEKRSTQDVSVSVPPDRTTDIGFRNAIFTWTREADGTLTPTKRRFVLKIEDELIFKKGSVNLVLGETGSGKTSLLMALLSEMCYIPIGPDSWYNLPRAEGVAYAVQESWVQNETIRENIVFGSTFDEERYKKVLYQCALERDISLFEAGDATEVGEKGITLSGGQKARVTLARAIYSNASILLLDDILAALDVHTAKWIVDKCLAGDLVQGRTVIMVTHNVALAQPIAGFVVSLKDGSISSQGSLEDALDHSLALKAEALKEGECLEETEELVESEELPKTPLKPSDAKGKLFVAEEIQEGHVTLAAVTSYFSAMGSLAWIVIMLGACLVAELIDAAQTWFLGYWASQYANRNPKEVAVPWYLTVYSGLFIGNVVVHSLGIFVFILGAIHASRMVHERLVKSVLGTTLRWIDTTPVSRIITRFTQDIRVVDGPIVLTLKIFGDLTSKLLVKFFAVIVLTPIFFLPGVIIAILGLLFGQSYIKGQMSVKREMSNARAPVVGHVGSAIAGLASIRAYGVEERVINHCMDRIDKYTRAARTFYYLNRWIAVRMDVLAGLFASGLAGYLVYGQAQSASNTGFALNMAIGFSVNVLFWIRNVNDFEVHGNSLERLHAYSTIEQEPKFIPDRRPPAYWPASGNVRVEKLSAKYSLGGPRVLHNLSFEIRAGERVGIVGRTGSGKSSLTLSLLRCIFTEGRVYYDGVSTDSINLEDLRSSITIIPQMPELLSGTLRQNLDPFEQYDDATLHDTLRAAGLCSLQGNEDEARLTLDSAISSGGGNLSVGQRQIIALARALVRGSKILILDE</sequence>
<dbReference type="InterPro" id="IPR027417">
    <property type="entry name" value="P-loop_NTPase"/>
</dbReference>
<keyword evidence="6 9" id="KW-1133">Transmembrane helix</keyword>
<dbReference type="Pfam" id="PF00664">
    <property type="entry name" value="ABC_membrane"/>
    <property type="match status" value="2"/>
</dbReference>
<evidence type="ECO:0000256" key="9">
    <source>
        <dbReference type="SAM" id="Phobius"/>
    </source>
</evidence>
<evidence type="ECO:0000256" key="2">
    <source>
        <dbReference type="ARBA" id="ARBA00022448"/>
    </source>
</evidence>
<feature type="domain" description="ABC transmembrane type-1" evidence="11">
    <location>
        <begin position="721"/>
        <end position="986"/>
    </location>
</feature>
<feature type="domain" description="ABC transporter" evidence="10">
    <location>
        <begin position="430"/>
        <end position="660"/>
    </location>
</feature>
<dbReference type="Proteomes" id="UP001465976">
    <property type="component" value="Unassembled WGS sequence"/>
</dbReference>
<accession>A0ABR3FQ65</accession>
<dbReference type="InterPro" id="IPR011527">
    <property type="entry name" value="ABC1_TM_dom"/>
</dbReference>
<feature type="transmembrane region" description="Helical" evidence="9">
    <location>
        <begin position="124"/>
        <end position="141"/>
    </location>
</feature>
<dbReference type="InterPro" id="IPR003439">
    <property type="entry name" value="ABC_transporter-like_ATP-bd"/>
</dbReference>
<feature type="transmembrane region" description="Helical" evidence="9">
    <location>
        <begin position="895"/>
        <end position="915"/>
    </location>
</feature>
<dbReference type="InterPro" id="IPR003593">
    <property type="entry name" value="AAA+_ATPase"/>
</dbReference>
<dbReference type="PROSITE" id="PS00211">
    <property type="entry name" value="ABC_TRANSPORTER_1"/>
    <property type="match status" value="1"/>
</dbReference>
<feature type="transmembrane region" description="Helical" evidence="9">
    <location>
        <begin position="268"/>
        <end position="288"/>
    </location>
</feature>
<evidence type="ECO:0000256" key="8">
    <source>
        <dbReference type="SAM" id="MobiDB-lite"/>
    </source>
</evidence>